<evidence type="ECO:0000313" key="2">
    <source>
        <dbReference type="Proteomes" id="UP000492821"/>
    </source>
</evidence>
<organism evidence="2 3">
    <name type="scientific">Panagrellus redivivus</name>
    <name type="common">Microworm</name>
    <dbReference type="NCBI Taxonomy" id="6233"/>
    <lineage>
        <taxon>Eukaryota</taxon>
        <taxon>Metazoa</taxon>
        <taxon>Ecdysozoa</taxon>
        <taxon>Nematoda</taxon>
        <taxon>Chromadorea</taxon>
        <taxon>Rhabditida</taxon>
        <taxon>Tylenchina</taxon>
        <taxon>Panagrolaimomorpha</taxon>
        <taxon>Panagrolaimoidea</taxon>
        <taxon>Panagrolaimidae</taxon>
        <taxon>Panagrellus</taxon>
    </lineage>
</organism>
<accession>A0A7E4VTX1</accession>
<dbReference type="Proteomes" id="UP000492821">
    <property type="component" value="Unassembled WGS sequence"/>
</dbReference>
<dbReference type="AlphaFoldDB" id="A0A7E4VTX1"/>
<evidence type="ECO:0000256" key="1">
    <source>
        <dbReference type="SAM" id="MobiDB-lite"/>
    </source>
</evidence>
<protein>
    <submittedName>
        <fullName evidence="3">INCENP_ARK-bind domain-containing protein</fullName>
    </submittedName>
</protein>
<dbReference type="WBParaSite" id="Pan_g3000.t1">
    <property type="protein sequence ID" value="Pan_g3000.t1"/>
    <property type="gene ID" value="Pan_g3000"/>
</dbReference>
<reference evidence="3" key="2">
    <citation type="submission" date="2020-10" db="UniProtKB">
        <authorList>
            <consortium name="WormBaseParasite"/>
        </authorList>
    </citation>
    <scope>IDENTIFICATION</scope>
</reference>
<keyword evidence="2" id="KW-1185">Reference proteome</keyword>
<name>A0A7E4VTX1_PANRE</name>
<feature type="region of interest" description="Disordered" evidence="1">
    <location>
        <begin position="90"/>
        <end position="120"/>
    </location>
</feature>
<proteinExistence type="predicted"/>
<sequence length="188" mass="22193">MGDINVFNTFSFKRWSERLKEKKIEDESQQQRLKQVTRLKEKLSRERELRDQADLLTDSDIEKLIQYLNAGNSLNAVPYDPNLYGDYPGYPYDPYADGYDNDDAEKNKKRGDTRKGRDKSDDDIFNEIMEFYANNPDHNIGEIPEVMANDPNNRDWDFNRRFANVRGKHNENAQKFSGFEYNRKFNAA</sequence>
<reference evidence="2" key="1">
    <citation type="journal article" date="2013" name="Genetics">
        <title>The draft genome and transcriptome of Panagrellus redivivus are shaped by the harsh demands of a free-living lifestyle.</title>
        <authorList>
            <person name="Srinivasan J."/>
            <person name="Dillman A.R."/>
            <person name="Macchietto M.G."/>
            <person name="Heikkinen L."/>
            <person name="Lakso M."/>
            <person name="Fracchia K.M."/>
            <person name="Antoshechkin I."/>
            <person name="Mortazavi A."/>
            <person name="Wong G."/>
            <person name="Sternberg P.W."/>
        </authorList>
    </citation>
    <scope>NUCLEOTIDE SEQUENCE [LARGE SCALE GENOMIC DNA]</scope>
    <source>
        <strain evidence="2">MT8872</strain>
    </source>
</reference>
<evidence type="ECO:0000313" key="3">
    <source>
        <dbReference type="WBParaSite" id="Pan_g3000.t1"/>
    </source>
</evidence>